<evidence type="ECO:0000256" key="2">
    <source>
        <dbReference type="ARBA" id="ARBA00009840"/>
    </source>
</evidence>
<proteinExistence type="inferred from homology"/>
<gene>
    <name evidence="7" type="ORF">PU1002_03921</name>
</gene>
<organism evidence="7 8">
    <name type="scientific">Pelagibacter ubique (strain HTCC1002)</name>
    <dbReference type="NCBI Taxonomy" id="314261"/>
    <lineage>
        <taxon>Bacteria</taxon>
        <taxon>Pseudomonadati</taxon>
        <taxon>Pseudomonadota</taxon>
        <taxon>Alphaproteobacteria</taxon>
        <taxon>Candidatus Pelagibacterales</taxon>
        <taxon>Candidatus Pelagibacteraceae</taxon>
        <taxon>Candidatus Pelagibacter</taxon>
    </lineage>
</organism>
<dbReference type="PANTHER" id="PTHR30563">
    <property type="entry name" value="DNA RECOMBINATION PROTEIN RMUC"/>
    <property type="match status" value="1"/>
</dbReference>
<dbReference type="Proteomes" id="UP000005306">
    <property type="component" value="Unassembled WGS sequence"/>
</dbReference>
<dbReference type="EMBL" id="AAPV01000001">
    <property type="protein sequence ID" value="EAS84835.1"/>
    <property type="molecule type" value="Genomic_DNA"/>
</dbReference>
<dbReference type="PANTHER" id="PTHR30563:SF0">
    <property type="entry name" value="DNA RECOMBINATION PROTEIN RMUC"/>
    <property type="match status" value="1"/>
</dbReference>
<evidence type="ECO:0000256" key="5">
    <source>
        <dbReference type="ARBA" id="ARBA00023172"/>
    </source>
</evidence>
<reference evidence="7 8" key="1">
    <citation type="submission" date="2006-04" db="EMBL/GenBank/DDBJ databases">
        <authorList>
            <person name="Giovannoni S.J."/>
            <person name="Cho J.-C."/>
            <person name="Ferriera S."/>
            <person name="Johnson J."/>
            <person name="Kravitz S."/>
            <person name="Halpern A."/>
            <person name="Remington K."/>
            <person name="Beeson K."/>
            <person name="Tran B."/>
            <person name="Rogers Y.-H."/>
            <person name="Friedman R."/>
            <person name="Venter J.C."/>
        </authorList>
    </citation>
    <scope>NUCLEOTIDE SEQUENCE [LARGE SCALE GENOMIC DNA]</scope>
    <source>
        <strain evidence="7 8">HTCC1002</strain>
    </source>
</reference>
<comment type="function">
    <text evidence="1">Involved in DNA recombination.</text>
</comment>
<dbReference type="AlphaFoldDB" id="Q1V1P3"/>
<dbReference type="InterPro" id="IPR003798">
    <property type="entry name" value="DNA_recombination_RmuC"/>
</dbReference>
<name>Q1V1P3_PELU1</name>
<evidence type="ECO:0000256" key="4">
    <source>
        <dbReference type="ARBA" id="ARBA00023054"/>
    </source>
</evidence>
<evidence type="ECO:0000313" key="7">
    <source>
        <dbReference type="EMBL" id="EAS84835.1"/>
    </source>
</evidence>
<keyword evidence="4 6" id="KW-0175">Coiled coil</keyword>
<keyword evidence="5" id="KW-0233">DNA recombination</keyword>
<dbReference type="GO" id="GO:0006310">
    <property type="term" value="P:DNA recombination"/>
    <property type="evidence" value="ECO:0007669"/>
    <property type="project" value="UniProtKB-KW"/>
</dbReference>
<comment type="caution">
    <text evidence="7">The sequence shown here is derived from an EMBL/GenBank/DDBJ whole genome shotgun (WGS) entry which is preliminary data.</text>
</comment>
<sequence length="365" mass="40649">MDIILLTVLVLLLGVALAILYLNLRSKPKDDSENKEAEEMANLKTEITSLKDTLNTTINTSLGSMSTSFNNLSTGVTKDMTEALTKVDEKVGNFNQQVQILNRSQEGITKILAGVKKYGTLAEFSLDALIKDLLPASQFMTNVKMKEDTGENVEFAIKLQGDVMVPVDSHFPVEKFKAITDGYDADDKKAVADARAKLATAFKAKAKSVNEKYIVPPKTTDFAIVYAPTESLYKELTEYQDPTTKELLTQELMKKHKVVICGPNTLSAYLQSLHMGFQSLKVQKGATEIYDHLKTISSRFGKHFENIVALRKKLEEAMIVVDKFGTDARSISRSLENIKDPERVDKAVQTENVEKFVDHSKQAKN</sequence>
<dbReference type="Pfam" id="PF02646">
    <property type="entry name" value="RmuC"/>
    <property type="match status" value="1"/>
</dbReference>
<accession>Q1V1P3</accession>
<feature type="coiled-coil region" evidence="6">
    <location>
        <begin position="33"/>
        <end position="60"/>
    </location>
</feature>
<dbReference type="HOGENOM" id="CLU_020365_1_0_5"/>
<comment type="similarity">
    <text evidence="2">Belongs to the RmuC family.</text>
</comment>
<evidence type="ECO:0000313" key="8">
    <source>
        <dbReference type="Proteomes" id="UP000005306"/>
    </source>
</evidence>
<protein>
    <recommendedName>
        <fullName evidence="3">DNA recombination protein RmuC homolog</fullName>
    </recommendedName>
</protein>
<evidence type="ECO:0000256" key="3">
    <source>
        <dbReference type="ARBA" id="ARBA00021840"/>
    </source>
</evidence>
<evidence type="ECO:0000256" key="6">
    <source>
        <dbReference type="SAM" id="Coils"/>
    </source>
</evidence>
<dbReference type="RefSeq" id="WP_006997422.1">
    <property type="nucleotide sequence ID" value="NZ_CH724130.1"/>
</dbReference>
<evidence type="ECO:0000256" key="1">
    <source>
        <dbReference type="ARBA" id="ARBA00003416"/>
    </source>
</evidence>